<gene>
    <name evidence="9" type="ORF">C882_4144</name>
</gene>
<dbReference type="InterPro" id="IPR025405">
    <property type="entry name" value="DUF4131"/>
</dbReference>
<feature type="transmembrane region" description="Helical" evidence="6">
    <location>
        <begin position="97"/>
        <end position="114"/>
    </location>
</feature>
<feature type="transmembrane region" description="Helical" evidence="6">
    <location>
        <begin position="527"/>
        <end position="548"/>
    </location>
</feature>
<proteinExistence type="predicted"/>
<evidence type="ECO:0000259" key="7">
    <source>
        <dbReference type="Pfam" id="PF03772"/>
    </source>
</evidence>
<dbReference type="Pfam" id="PF13567">
    <property type="entry name" value="DUF4131"/>
    <property type="match status" value="1"/>
</dbReference>
<feature type="domain" description="ComEC/Rec2-related protein" evidence="7">
    <location>
        <begin position="267"/>
        <end position="551"/>
    </location>
</feature>
<comment type="caution">
    <text evidence="9">The sequence shown here is derived from an EMBL/GenBank/DDBJ whole genome shotgun (WGS) entry which is preliminary data.</text>
</comment>
<feature type="transmembrane region" description="Helical" evidence="6">
    <location>
        <begin position="74"/>
        <end position="91"/>
    </location>
</feature>
<reference evidence="9 10" key="1">
    <citation type="journal article" date="2013" name="Genome Announc.">
        <title>Draft Genome Sequence of an Alphaproteobacterium, Caenispirillum salinarum AK4(T), Isolated from a Solar Saltern.</title>
        <authorList>
            <person name="Khatri I."/>
            <person name="Singh A."/>
            <person name="Korpole S."/>
            <person name="Pinnaka A.K."/>
            <person name="Subramanian S."/>
        </authorList>
    </citation>
    <scope>NUCLEOTIDE SEQUENCE [LARGE SCALE GENOMIC DNA]</scope>
    <source>
        <strain evidence="9 10">AK4</strain>
    </source>
</reference>
<keyword evidence="10" id="KW-1185">Reference proteome</keyword>
<dbReference type="InterPro" id="IPR004477">
    <property type="entry name" value="ComEC_N"/>
</dbReference>
<protein>
    <submittedName>
        <fullName evidence="9">Competence protein</fullName>
    </submittedName>
</protein>
<keyword evidence="2" id="KW-1003">Cell membrane</keyword>
<feature type="transmembrane region" description="Helical" evidence="6">
    <location>
        <begin position="49"/>
        <end position="67"/>
    </location>
</feature>
<dbReference type="AlphaFoldDB" id="K9GZT9"/>
<dbReference type="PANTHER" id="PTHR30619:SF1">
    <property type="entry name" value="RECOMBINATION PROTEIN 2"/>
    <property type="match status" value="1"/>
</dbReference>
<dbReference type="InterPro" id="IPR052159">
    <property type="entry name" value="Competence_DNA_uptake"/>
</dbReference>
<evidence type="ECO:0000313" key="10">
    <source>
        <dbReference type="Proteomes" id="UP000009881"/>
    </source>
</evidence>
<evidence type="ECO:0000313" key="9">
    <source>
        <dbReference type="EMBL" id="EKV30807.1"/>
    </source>
</evidence>
<evidence type="ECO:0000259" key="8">
    <source>
        <dbReference type="Pfam" id="PF13567"/>
    </source>
</evidence>
<feature type="transmembrane region" description="Helical" evidence="6">
    <location>
        <begin position="498"/>
        <end position="521"/>
    </location>
</feature>
<sequence>MNAIEAFALRPEGAGEDTGHRLKGRAIARTWRDFLHSPRNNLSADRDRWILWLPVCLGAGIGLYFLLPVEPPLWVGLLTAGVLLALVAAAWRRVPGAVVLLLGLLAAALGLAAAQVRTEMVAAPVLAQDLGPVTVVGVVEGVEDKAGALRVTLAPVSVERLSPARLPHSLRVTVRTGGARPEAGQTVRLDAVLMPPPAPSAPGAFNFPRMAWFDRLGAVGYAVSTPDILSQPPRGAVADAVEHMRSAVTARVREVIPGAEGQIAAALLTGARAGIPEPTLEAFRDSGLAHLLSISGLHMTLVAGLIFVGVRGVLAAVPAIALRHDVKKWTAAIALLAAAFYLLLSGAAIPSQRAFVMAAIVLLAVIVDRTAISLRTLGWAALFVLLTQPESLVGPSFQMSFAAVTALVAGYELVAPKLSAWRGRGRGRWTRAPALYMLGITASTVIASLATAPFAAYHFNAVPLYSLFANLAVMPLVSLIVMPMAIAGLLLMPLGLDWLPFTLMGWGLDGVTIVAETVASWPGSVLYVPPMPIGGLAAVALGGLWLCLWRRPWRLLGLAVAVVGASSAWWSAGPDILINDEATLIAVRGPTGGLILSPGRSDGFARDLWRERHGAEEAVSWPHAGGSTGAWPLTLDSPARLACDSVGCVYEARGLKTALVQHPAAVPEDCYAADVIVATVPVRRPCDHTLAVVDYWDLWKKGAHAVWLDGTAVRVDTVAETMGNRPWSPFTRYWEERS</sequence>
<feature type="transmembrane region" description="Helical" evidence="6">
    <location>
        <begin position="392"/>
        <end position="414"/>
    </location>
</feature>
<feature type="transmembrane region" description="Helical" evidence="6">
    <location>
        <begin position="555"/>
        <end position="572"/>
    </location>
</feature>
<keyword evidence="3 6" id="KW-0812">Transmembrane</keyword>
<feature type="transmembrane region" description="Helical" evidence="6">
    <location>
        <begin position="467"/>
        <end position="491"/>
    </location>
</feature>
<dbReference type="NCBIfam" id="TIGR00360">
    <property type="entry name" value="ComEC_N-term"/>
    <property type="match status" value="1"/>
</dbReference>
<feature type="domain" description="DUF4131" evidence="8">
    <location>
        <begin position="71"/>
        <end position="223"/>
    </location>
</feature>
<dbReference type="RefSeq" id="WP_009540252.1">
    <property type="nucleotide sequence ID" value="NZ_ANHY01000007.1"/>
</dbReference>
<dbReference type="Proteomes" id="UP000009881">
    <property type="component" value="Unassembled WGS sequence"/>
</dbReference>
<feature type="transmembrane region" description="Helical" evidence="6">
    <location>
        <begin position="301"/>
        <end position="323"/>
    </location>
</feature>
<evidence type="ECO:0000256" key="1">
    <source>
        <dbReference type="ARBA" id="ARBA00004651"/>
    </source>
</evidence>
<evidence type="ECO:0000256" key="6">
    <source>
        <dbReference type="SAM" id="Phobius"/>
    </source>
</evidence>
<feature type="transmembrane region" description="Helical" evidence="6">
    <location>
        <begin position="329"/>
        <end position="347"/>
    </location>
</feature>
<dbReference type="eggNOG" id="COG0658">
    <property type="taxonomic scope" value="Bacteria"/>
</dbReference>
<organism evidence="9 10">
    <name type="scientific">Caenispirillum salinarum AK4</name>
    <dbReference type="NCBI Taxonomy" id="1238182"/>
    <lineage>
        <taxon>Bacteria</taxon>
        <taxon>Pseudomonadati</taxon>
        <taxon>Pseudomonadota</taxon>
        <taxon>Alphaproteobacteria</taxon>
        <taxon>Rhodospirillales</taxon>
        <taxon>Novispirillaceae</taxon>
        <taxon>Caenispirillum</taxon>
    </lineage>
</organism>
<feature type="transmembrane region" description="Helical" evidence="6">
    <location>
        <begin position="435"/>
        <end position="455"/>
    </location>
</feature>
<evidence type="ECO:0000256" key="2">
    <source>
        <dbReference type="ARBA" id="ARBA00022475"/>
    </source>
</evidence>
<dbReference type="GO" id="GO:0005886">
    <property type="term" value="C:plasma membrane"/>
    <property type="evidence" value="ECO:0007669"/>
    <property type="project" value="UniProtKB-SubCell"/>
</dbReference>
<keyword evidence="5 6" id="KW-0472">Membrane</keyword>
<dbReference type="PANTHER" id="PTHR30619">
    <property type="entry name" value="DNA INTERNALIZATION/COMPETENCE PROTEIN COMEC/REC2"/>
    <property type="match status" value="1"/>
</dbReference>
<accession>K9GZT9</accession>
<dbReference type="Pfam" id="PF03772">
    <property type="entry name" value="Competence"/>
    <property type="match status" value="1"/>
</dbReference>
<comment type="subcellular location">
    <subcellularLocation>
        <location evidence="1">Cell membrane</location>
        <topology evidence="1">Multi-pass membrane protein</topology>
    </subcellularLocation>
</comment>
<evidence type="ECO:0000256" key="5">
    <source>
        <dbReference type="ARBA" id="ARBA00023136"/>
    </source>
</evidence>
<keyword evidence="4 6" id="KW-1133">Transmembrane helix</keyword>
<evidence type="ECO:0000256" key="3">
    <source>
        <dbReference type="ARBA" id="ARBA00022692"/>
    </source>
</evidence>
<name>K9GZT9_9PROT</name>
<dbReference type="OrthoDB" id="9790149at2"/>
<dbReference type="PATRIC" id="fig|1238182.3.peg.1806"/>
<evidence type="ECO:0000256" key="4">
    <source>
        <dbReference type="ARBA" id="ARBA00022989"/>
    </source>
</evidence>
<dbReference type="EMBL" id="ANHY01000007">
    <property type="protein sequence ID" value="EKV30807.1"/>
    <property type="molecule type" value="Genomic_DNA"/>
</dbReference>
<dbReference type="STRING" id="1238182.C882_4144"/>